<evidence type="ECO:0000313" key="3">
    <source>
        <dbReference type="Proteomes" id="UP000095085"/>
    </source>
</evidence>
<accession>A0A1E4RNZ3</accession>
<dbReference type="EMBL" id="KV454539">
    <property type="protein sequence ID" value="ODV68994.1"/>
    <property type="molecule type" value="Genomic_DNA"/>
</dbReference>
<dbReference type="GeneID" id="30994611"/>
<feature type="region of interest" description="Disordered" evidence="1">
    <location>
        <begin position="1"/>
        <end position="46"/>
    </location>
</feature>
<evidence type="ECO:0000313" key="2">
    <source>
        <dbReference type="EMBL" id="ODV68994.1"/>
    </source>
</evidence>
<protein>
    <submittedName>
        <fullName evidence="2">Uncharacterized protein</fullName>
    </submittedName>
</protein>
<name>A0A1E4RNZ3_9ASCO</name>
<dbReference type="AlphaFoldDB" id="A0A1E4RNZ3"/>
<feature type="compositionally biased region" description="Low complexity" evidence="1">
    <location>
        <begin position="13"/>
        <end position="23"/>
    </location>
</feature>
<gene>
    <name evidence="2" type="ORF">HYPBUDRAFT_147514</name>
</gene>
<evidence type="ECO:0000256" key="1">
    <source>
        <dbReference type="SAM" id="MobiDB-lite"/>
    </source>
</evidence>
<proteinExistence type="predicted"/>
<sequence length="371" mass="43610">MNEIESFGVNTPSSEEWSIISSSDIDERSTTSSTNGDLSTREDSHIDSTVDLNAKQDSDDLDTNTNYIEQLDSYIRSKSSDFFNTYLRSHLLFYKTKISTLNVQKKIEAWQKNQNQTNVYQFNENDLGFWDYYIYQSILFLEKNDEQLFYYIMAFFLSMTVILVDIQRWNRPSVKPQTFNDKLYQFWDSVVYEKETSFWSNLGFPQKRKMKFNSQWILTKNYLKDGPFFLQHHLNLVWAKSGNWLDSLSSKLADLSNEYWPILKDSFKSHLLELSKQCQVFYNLSNDTVSKMLVQLNHSSLTLKHFVKASAIETAKNSKLIWCIGKHHFQTVIWPVAIDSKLKFNQLSINVYRELKSLQKEIIQATSQIVC</sequence>
<reference evidence="3" key="1">
    <citation type="submission" date="2016-05" db="EMBL/GenBank/DDBJ databases">
        <title>Comparative genomics of biotechnologically important yeasts.</title>
        <authorList>
            <consortium name="DOE Joint Genome Institute"/>
            <person name="Riley R."/>
            <person name="Haridas S."/>
            <person name="Wolfe K.H."/>
            <person name="Lopes M.R."/>
            <person name="Hittinger C.T."/>
            <person name="Goker M."/>
            <person name="Salamov A."/>
            <person name="Wisecaver J."/>
            <person name="Long T.M."/>
            <person name="Aerts A.L."/>
            <person name="Barry K."/>
            <person name="Choi C."/>
            <person name="Clum A."/>
            <person name="Coughlan A.Y."/>
            <person name="Deshpande S."/>
            <person name="Douglass A.P."/>
            <person name="Hanson S.J."/>
            <person name="Klenk H.-P."/>
            <person name="Labutti K."/>
            <person name="Lapidus A."/>
            <person name="Lindquist E."/>
            <person name="Lipzen A."/>
            <person name="Meier-Kolthoff J.P."/>
            <person name="Ohm R.A."/>
            <person name="Otillar R.P."/>
            <person name="Pangilinan J."/>
            <person name="Peng Y."/>
            <person name="Rokas A."/>
            <person name="Rosa C.A."/>
            <person name="Scheuner C."/>
            <person name="Sibirny A.A."/>
            <person name="Slot J.C."/>
            <person name="Stielow J.B."/>
            <person name="Sun H."/>
            <person name="Kurtzman C.P."/>
            <person name="Blackwell M."/>
            <person name="Grigoriev I.V."/>
            <person name="Jeffries T.W."/>
        </authorList>
    </citation>
    <scope>NUCLEOTIDE SEQUENCE [LARGE SCALE GENOMIC DNA]</scope>
    <source>
        <strain evidence="3">NRRL Y-1933</strain>
    </source>
</reference>
<keyword evidence="3" id="KW-1185">Reference proteome</keyword>
<organism evidence="2 3">
    <name type="scientific">Hyphopichia burtonii NRRL Y-1933</name>
    <dbReference type="NCBI Taxonomy" id="984485"/>
    <lineage>
        <taxon>Eukaryota</taxon>
        <taxon>Fungi</taxon>
        <taxon>Dikarya</taxon>
        <taxon>Ascomycota</taxon>
        <taxon>Saccharomycotina</taxon>
        <taxon>Pichiomycetes</taxon>
        <taxon>Debaryomycetaceae</taxon>
        <taxon>Hyphopichia</taxon>
    </lineage>
</organism>
<dbReference type="Proteomes" id="UP000095085">
    <property type="component" value="Unassembled WGS sequence"/>
</dbReference>
<dbReference type="RefSeq" id="XP_020078061.1">
    <property type="nucleotide sequence ID" value="XM_020220061.1"/>
</dbReference>